<dbReference type="PANTHER" id="PTHR31373">
    <property type="entry name" value="OS06G0652100 PROTEIN"/>
    <property type="match status" value="1"/>
</dbReference>
<evidence type="ECO:0000313" key="3">
    <source>
        <dbReference type="Proteomes" id="UP000326939"/>
    </source>
</evidence>
<keyword evidence="3" id="KW-1185">Reference proteome</keyword>
<accession>A0A5N5NDR9</accession>
<name>A0A5N5NDR9_9ROSI</name>
<sequence>MEKMNASIARNERWTDMAEKVFDLSLQVAVNGDLRGDQMLKREFVFSDMELDQVSFIHRRFRATLVPGAQKGVALVNGFSKNMMR</sequence>
<dbReference type="AlphaFoldDB" id="A0A5N5NDR9"/>
<evidence type="ECO:0000313" key="2">
    <source>
        <dbReference type="EMBL" id="KAB5564793.1"/>
    </source>
</evidence>
<dbReference type="EMBL" id="VDCV01000003">
    <property type="protein sequence ID" value="KAB5564793.1"/>
    <property type="molecule type" value="Genomic_DNA"/>
</dbReference>
<protein>
    <recommendedName>
        <fullName evidence="1">DUF7788 domain-containing protein</fullName>
    </recommendedName>
</protein>
<proteinExistence type="predicted"/>
<dbReference type="Pfam" id="PF25043">
    <property type="entry name" value="DUF7788"/>
    <property type="match status" value="1"/>
</dbReference>
<evidence type="ECO:0000259" key="1">
    <source>
        <dbReference type="Pfam" id="PF25043"/>
    </source>
</evidence>
<comment type="caution">
    <text evidence="2">The sequence shown here is derived from an EMBL/GenBank/DDBJ whole genome shotgun (WGS) entry which is preliminary data.</text>
</comment>
<feature type="domain" description="DUF7788" evidence="1">
    <location>
        <begin position="14"/>
        <end position="56"/>
    </location>
</feature>
<dbReference type="InterPro" id="IPR011205">
    <property type="entry name" value="UCP015417_vWA"/>
</dbReference>
<dbReference type="InterPro" id="IPR056690">
    <property type="entry name" value="DUF7788"/>
</dbReference>
<dbReference type="Proteomes" id="UP000326939">
    <property type="component" value="Chromosome 3"/>
</dbReference>
<reference evidence="3" key="1">
    <citation type="journal article" date="2019" name="Gigascience">
        <title>De novo genome assembly of the endangered Acer yangbiense, a plant species with extremely small populations endemic to Yunnan Province, China.</title>
        <authorList>
            <person name="Yang J."/>
            <person name="Wariss H.M."/>
            <person name="Tao L."/>
            <person name="Zhang R."/>
            <person name="Yun Q."/>
            <person name="Hollingsworth P."/>
            <person name="Dao Z."/>
            <person name="Luo G."/>
            <person name="Guo H."/>
            <person name="Ma Y."/>
            <person name="Sun W."/>
        </authorList>
    </citation>
    <scope>NUCLEOTIDE SEQUENCE [LARGE SCALE GENOMIC DNA]</scope>
    <source>
        <strain evidence="3">cv. br00</strain>
    </source>
</reference>
<dbReference type="PANTHER" id="PTHR31373:SF17">
    <property type="entry name" value="OS06G0652100 PROTEIN"/>
    <property type="match status" value="1"/>
</dbReference>
<organism evidence="2 3">
    <name type="scientific">Salix brachista</name>
    <dbReference type="NCBI Taxonomy" id="2182728"/>
    <lineage>
        <taxon>Eukaryota</taxon>
        <taxon>Viridiplantae</taxon>
        <taxon>Streptophyta</taxon>
        <taxon>Embryophyta</taxon>
        <taxon>Tracheophyta</taxon>
        <taxon>Spermatophyta</taxon>
        <taxon>Magnoliopsida</taxon>
        <taxon>eudicotyledons</taxon>
        <taxon>Gunneridae</taxon>
        <taxon>Pentapetalae</taxon>
        <taxon>rosids</taxon>
        <taxon>fabids</taxon>
        <taxon>Malpighiales</taxon>
        <taxon>Salicaceae</taxon>
        <taxon>Saliceae</taxon>
        <taxon>Salix</taxon>
    </lineage>
</organism>
<gene>
    <name evidence="2" type="ORF">DKX38_004847</name>
</gene>